<evidence type="ECO:0000313" key="3">
    <source>
        <dbReference type="Proteomes" id="UP000179807"/>
    </source>
</evidence>
<evidence type="ECO:0000256" key="1">
    <source>
        <dbReference type="ARBA" id="ARBA00038101"/>
    </source>
</evidence>
<accession>A0A1J4JRM4</accession>
<reference evidence="2" key="1">
    <citation type="submission" date="2016-10" db="EMBL/GenBank/DDBJ databases">
        <authorList>
            <person name="Benchimol M."/>
            <person name="Almeida L.G."/>
            <person name="Vasconcelos A.T."/>
            <person name="Perreira-Neves A."/>
            <person name="Rosa I.A."/>
            <person name="Tasca T."/>
            <person name="Bogo M.R."/>
            <person name="de Souza W."/>
        </authorList>
    </citation>
    <scope>NUCLEOTIDE SEQUENCE [LARGE SCALE GENOMIC DNA]</scope>
    <source>
        <strain evidence="2">K</strain>
    </source>
</reference>
<dbReference type="InterPro" id="IPR011009">
    <property type="entry name" value="Kinase-like_dom_sf"/>
</dbReference>
<name>A0A1J4JRM4_9EUKA</name>
<gene>
    <name evidence="2" type="ORF">TRFO_31828</name>
</gene>
<evidence type="ECO:0000313" key="2">
    <source>
        <dbReference type="EMBL" id="OHT01394.1"/>
    </source>
</evidence>
<keyword evidence="3" id="KW-1185">Reference proteome</keyword>
<evidence type="ECO:0008006" key="4">
    <source>
        <dbReference type="Google" id="ProtNLM"/>
    </source>
</evidence>
<proteinExistence type="inferred from homology"/>
<comment type="similarity">
    <text evidence="1">Belongs to the sel-1 family.</text>
</comment>
<dbReference type="InterPro" id="IPR011990">
    <property type="entry name" value="TPR-like_helical_dom_sf"/>
</dbReference>
<dbReference type="Proteomes" id="UP000179807">
    <property type="component" value="Unassembled WGS sequence"/>
</dbReference>
<dbReference type="Gene3D" id="1.10.510.10">
    <property type="entry name" value="Transferase(Phosphotransferase) domain 1"/>
    <property type="match status" value="1"/>
</dbReference>
<protein>
    <recommendedName>
        <fullName evidence="4">Protein kinase domain-containing protein</fullName>
    </recommendedName>
</protein>
<dbReference type="PANTHER" id="PTHR11102:SF160">
    <property type="entry name" value="ERAD-ASSOCIATED E3 UBIQUITIN-PROTEIN LIGASE COMPONENT HRD3"/>
    <property type="match status" value="1"/>
</dbReference>
<dbReference type="OrthoDB" id="64419at2759"/>
<sequence length="590" mass="67045">MAHTCLNIDPELFKMAPGRFISKEILFKSRLSSIEKCIDSQTNSQIIVHNLAMTAFQTADLYNFIRVLFNIQANNNRNFFLLPFYGFSSTNTHFSIAYKDLGVTQISANDLKIDEKNDILKTVAKAISFLNSINGSHLRIKLTSIFRRNLQHIFNNENPYNFILGCLTPAPIVDIEDDDRYLPFYTQPNWTRDSFMFGILIYELFLNKSQLEILQMFWTFNPMPNDNTLFELAYKCIQHCPEKRPTSNEIIGFLNKTLNSELTVYEQENSQILSDGQVNDLIFQLDSEFFLLLQGYIYTTKKDDQNAIKIFTSKVLENNANAINNTAVILHKRKNQKCASSLFKKAADLGFAVSQRNFAVALLNGIGVEKNYDLHVKYLKEAASQGYAEANFGLSYALKDMGDLEFVIFLRDSARKTYPCALHMYGLACEKGLGMPGDKSINIFKVGADNHYPQCMNNYATRITDVELSNKLWKEAAETGLKHAQYNYGVSLMMGRGVEKDEVRGAAYLKKASDQKYPLAMFDYALILRDGIGGVPKDEAAAEKLCKDAEKEWTMVEVANSANSKTYAKLKEKFTAALAERQNEFFIEKA</sequence>
<dbReference type="RefSeq" id="XP_068354530.1">
    <property type="nucleotide sequence ID" value="XM_068508155.1"/>
</dbReference>
<dbReference type="SMART" id="SM00671">
    <property type="entry name" value="SEL1"/>
    <property type="match status" value="4"/>
</dbReference>
<dbReference type="GeneID" id="94842859"/>
<dbReference type="SUPFAM" id="SSF81901">
    <property type="entry name" value="HCP-like"/>
    <property type="match status" value="2"/>
</dbReference>
<dbReference type="Gene3D" id="1.25.40.10">
    <property type="entry name" value="Tetratricopeptide repeat domain"/>
    <property type="match status" value="2"/>
</dbReference>
<organism evidence="2 3">
    <name type="scientific">Tritrichomonas foetus</name>
    <dbReference type="NCBI Taxonomy" id="1144522"/>
    <lineage>
        <taxon>Eukaryota</taxon>
        <taxon>Metamonada</taxon>
        <taxon>Parabasalia</taxon>
        <taxon>Tritrichomonadida</taxon>
        <taxon>Tritrichomonadidae</taxon>
        <taxon>Tritrichomonas</taxon>
    </lineage>
</organism>
<dbReference type="Pfam" id="PF08238">
    <property type="entry name" value="Sel1"/>
    <property type="match status" value="4"/>
</dbReference>
<dbReference type="SUPFAM" id="SSF56112">
    <property type="entry name" value="Protein kinase-like (PK-like)"/>
    <property type="match status" value="1"/>
</dbReference>
<comment type="caution">
    <text evidence="2">The sequence shown here is derived from an EMBL/GenBank/DDBJ whole genome shotgun (WGS) entry which is preliminary data.</text>
</comment>
<dbReference type="AlphaFoldDB" id="A0A1J4JRM4"/>
<dbReference type="EMBL" id="MLAK01000914">
    <property type="protein sequence ID" value="OHT01394.1"/>
    <property type="molecule type" value="Genomic_DNA"/>
</dbReference>
<dbReference type="InterPro" id="IPR050767">
    <property type="entry name" value="Sel1_AlgK"/>
</dbReference>
<dbReference type="InterPro" id="IPR006597">
    <property type="entry name" value="Sel1-like"/>
</dbReference>
<dbReference type="VEuPathDB" id="TrichDB:TRFO_31828"/>
<dbReference type="PANTHER" id="PTHR11102">
    <property type="entry name" value="SEL-1-LIKE PROTEIN"/>
    <property type="match status" value="1"/>
</dbReference>